<organism evidence="2 3">
    <name type="scientific">Paenibacillus alvei</name>
    <name type="common">Bacillus alvei</name>
    <dbReference type="NCBI Taxonomy" id="44250"/>
    <lineage>
        <taxon>Bacteria</taxon>
        <taxon>Bacillati</taxon>
        <taxon>Bacillota</taxon>
        <taxon>Bacilli</taxon>
        <taxon>Bacillales</taxon>
        <taxon>Paenibacillaceae</taxon>
        <taxon>Paenibacillus</taxon>
    </lineage>
</organism>
<sequence>MNLLSLMSTRFLSQRWVLWMLFWSNLVGTIYGYYWYKKQLIYTWEHHPAWQIVFVPDSPTASLFFTISIGYLLFRPRPRTVVGMTIKRIIEALGVVTSIKYGIWACVMIVAGAALGSPMVWQDWMLIGSHLIMAVEGLLFVRLFAFGSAAVTVAACWTWLNDTVDYSAGVYPWLPYPLIEKLGAVCVFTFAWTGISVAMTWLAMRYRDHRTTKSEETMF</sequence>
<name>A0AAP7DGT6_PAEAL</name>
<comment type="caution">
    <text evidence="2">The sequence shown here is derived from an EMBL/GenBank/DDBJ whole genome shotgun (WGS) entry which is preliminary data.</text>
</comment>
<feature type="transmembrane region" description="Helical" evidence="1">
    <location>
        <begin position="48"/>
        <end position="74"/>
    </location>
</feature>
<keyword evidence="1" id="KW-0472">Membrane</keyword>
<feature type="transmembrane region" description="Helical" evidence="1">
    <location>
        <begin position="133"/>
        <end position="160"/>
    </location>
</feature>
<feature type="transmembrane region" description="Helical" evidence="1">
    <location>
        <begin position="16"/>
        <end position="36"/>
    </location>
</feature>
<gene>
    <name evidence="2" type="ORF">HMI46_00370</name>
</gene>
<protein>
    <submittedName>
        <fullName evidence="2">DUF1405 domain-containing protein</fullName>
    </submittedName>
</protein>
<evidence type="ECO:0000313" key="2">
    <source>
        <dbReference type="EMBL" id="NOJ69006.1"/>
    </source>
</evidence>
<dbReference type="PANTHER" id="PTHR40042:SF1">
    <property type="entry name" value="DUF1405 DOMAIN-CONTAINING PROTEIN"/>
    <property type="match status" value="1"/>
</dbReference>
<dbReference type="InterPro" id="IPR009845">
    <property type="entry name" value="DUF1405"/>
</dbReference>
<feature type="transmembrane region" description="Helical" evidence="1">
    <location>
        <begin position="101"/>
        <end position="121"/>
    </location>
</feature>
<evidence type="ECO:0000313" key="3">
    <source>
        <dbReference type="Proteomes" id="UP000552038"/>
    </source>
</evidence>
<dbReference type="EMBL" id="JABFOR010000001">
    <property type="protein sequence ID" value="NOJ69006.1"/>
    <property type="molecule type" value="Genomic_DNA"/>
</dbReference>
<keyword evidence="1" id="KW-0812">Transmembrane</keyword>
<reference evidence="2 3" key="1">
    <citation type="submission" date="2020-05" db="EMBL/GenBank/DDBJ databases">
        <title>Whole genome sequencing and identification of novel metabolites from Paenibacillus alvei strain JR949.</title>
        <authorList>
            <person name="Rajendhran J."/>
            <person name="Sree Pranav P."/>
            <person name="Mahalakshmi B."/>
            <person name="Karthikeyan R."/>
        </authorList>
    </citation>
    <scope>NUCLEOTIDE SEQUENCE [LARGE SCALE GENOMIC DNA]</scope>
    <source>
        <strain evidence="2 3">JR949</strain>
    </source>
</reference>
<dbReference type="AlphaFoldDB" id="A0AAP7DGT6"/>
<accession>A0AAP7DGT6</accession>
<dbReference type="Pfam" id="PF07187">
    <property type="entry name" value="DUF1405"/>
    <property type="match status" value="1"/>
</dbReference>
<proteinExistence type="predicted"/>
<dbReference type="PANTHER" id="PTHR40042">
    <property type="entry name" value="HYPOTHETICAL MEMBRANE SPANNING PROTEIN"/>
    <property type="match status" value="1"/>
</dbReference>
<feature type="transmembrane region" description="Helical" evidence="1">
    <location>
        <begin position="182"/>
        <end position="204"/>
    </location>
</feature>
<dbReference type="RefSeq" id="WP_171414310.1">
    <property type="nucleotide sequence ID" value="NZ_JABFOR010000001.1"/>
</dbReference>
<keyword evidence="1" id="KW-1133">Transmembrane helix</keyword>
<dbReference type="Proteomes" id="UP000552038">
    <property type="component" value="Unassembled WGS sequence"/>
</dbReference>
<evidence type="ECO:0000256" key="1">
    <source>
        <dbReference type="SAM" id="Phobius"/>
    </source>
</evidence>